<gene>
    <name evidence="8" type="ORF">PV11_04027</name>
</gene>
<dbReference type="InterPro" id="IPR013083">
    <property type="entry name" value="Znf_RING/FYVE/PHD"/>
</dbReference>
<dbReference type="HOGENOM" id="CLU_017137_2_1_1"/>
<organism evidence="8 9">
    <name type="scientific">Exophiala sideris</name>
    <dbReference type="NCBI Taxonomy" id="1016849"/>
    <lineage>
        <taxon>Eukaryota</taxon>
        <taxon>Fungi</taxon>
        <taxon>Dikarya</taxon>
        <taxon>Ascomycota</taxon>
        <taxon>Pezizomycotina</taxon>
        <taxon>Eurotiomycetes</taxon>
        <taxon>Chaetothyriomycetidae</taxon>
        <taxon>Chaetothyriales</taxon>
        <taxon>Herpotrichiellaceae</taxon>
        <taxon>Exophiala</taxon>
    </lineage>
</organism>
<dbReference type="InterPro" id="IPR017907">
    <property type="entry name" value="Znf_RING_CS"/>
</dbReference>
<dbReference type="AlphaFoldDB" id="A0A0D1YG92"/>
<dbReference type="Pfam" id="PF15227">
    <property type="entry name" value="zf-C3HC4_4"/>
    <property type="match status" value="1"/>
</dbReference>
<protein>
    <recommendedName>
        <fullName evidence="10">RING-type domain-containing protein</fullName>
    </recommendedName>
</protein>
<evidence type="ECO:0000256" key="3">
    <source>
        <dbReference type="ARBA" id="ARBA00022833"/>
    </source>
</evidence>
<dbReference type="OrthoDB" id="5588846at2759"/>
<dbReference type="PROSITE" id="PS00518">
    <property type="entry name" value="ZF_RING_1"/>
    <property type="match status" value="1"/>
</dbReference>
<evidence type="ECO:0000256" key="5">
    <source>
        <dbReference type="SAM" id="Coils"/>
    </source>
</evidence>
<dbReference type="InterPro" id="IPR004331">
    <property type="entry name" value="SPX_dom"/>
</dbReference>
<proteinExistence type="predicted"/>
<dbReference type="PANTHER" id="PTHR23327">
    <property type="entry name" value="RING FINGER PROTEIN 127"/>
    <property type="match status" value="1"/>
</dbReference>
<evidence type="ECO:0008006" key="10">
    <source>
        <dbReference type="Google" id="ProtNLM"/>
    </source>
</evidence>
<sequence>MKFGQGFEAALARDEYPREWIDHAISYKKLKKCIKRVQQELASLGLDKETLDALWQHVNTGATEVGGQLGERLQYSVDGNEKLIFTPKLTIVIDPRDGSPMDAWLSPDTRRILKRLAKTEDGRRPSVATVNEIVPDGQDQQLETVEVPLTSDSEFFQILTRELSDLDHLQNSERSQLEVEIAQLGRELRALRSSRSKRSKKEIEAWRTIFELYTDAEVFMSSHEADAGARDAAHAQKQYAEFNKALAAHQNQIIQLGKEGNSALDRFLRVNIKLLRLIKFQEINHMALNKILKKFDKRTALRARSSVSNTLTQSPLMAQNLAKATCFTISEELLNIIPQLNDYLCPVCFSISYKPIRLRCGHIFCIRCMVVLQREEQDRCPMCREGVVLDASSDNLDKDLMKFMEKNFKVAVRTKQKENEIQAGIDRWGAQYENAQKCIVM</sequence>
<dbReference type="GO" id="GO:0008270">
    <property type="term" value="F:zinc ion binding"/>
    <property type="evidence" value="ECO:0007669"/>
    <property type="project" value="UniProtKB-KW"/>
</dbReference>
<dbReference type="PROSITE" id="PS50089">
    <property type="entry name" value="ZF_RING_2"/>
    <property type="match status" value="1"/>
</dbReference>
<dbReference type="Gene3D" id="3.30.40.10">
    <property type="entry name" value="Zinc/RING finger domain, C3HC4 (zinc finger)"/>
    <property type="match status" value="1"/>
</dbReference>
<dbReference type="Pfam" id="PF03105">
    <property type="entry name" value="SPX"/>
    <property type="match status" value="1"/>
</dbReference>
<evidence type="ECO:0000313" key="9">
    <source>
        <dbReference type="Proteomes" id="UP000053599"/>
    </source>
</evidence>
<dbReference type="EMBL" id="KN846952">
    <property type="protein sequence ID" value="KIV81877.1"/>
    <property type="molecule type" value="Genomic_DNA"/>
</dbReference>
<keyword evidence="2 4" id="KW-0863">Zinc-finger</keyword>
<feature type="domain" description="SPX" evidence="7">
    <location>
        <begin position="1"/>
        <end position="309"/>
    </location>
</feature>
<evidence type="ECO:0000259" key="7">
    <source>
        <dbReference type="PROSITE" id="PS51382"/>
    </source>
</evidence>
<evidence type="ECO:0000313" key="8">
    <source>
        <dbReference type="EMBL" id="KIV81877.1"/>
    </source>
</evidence>
<dbReference type="SMART" id="SM00184">
    <property type="entry name" value="RING"/>
    <property type="match status" value="1"/>
</dbReference>
<evidence type="ECO:0000259" key="6">
    <source>
        <dbReference type="PROSITE" id="PS50089"/>
    </source>
</evidence>
<dbReference type="PROSITE" id="PS51382">
    <property type="entry name" value="SPX"/>
    <property type="match status" value="1"/>
</dbReference>
<feature type="coiled-coil region" evidence="5">
    <location>
        <begin position="232"/>
        <end position="259"/>
    </location>
</feature>
<keyword evidence="3" id="KW-0862">Zinc</keyword>
<keyword evidence="5" id="KW-0175">Coiled coil</keyword>
<dbReference type="SUPFAM" id="SSF57850">
    <property type="entry name" value="RING/U-box"/>
    <property type="match status" value="1"/>
</dbReference>
<accession>A0A0D1YG92</accession>
<evidence type="ECO:0000256" key="4">
    <source>
        <dbReference type="PROSITE-ProRule" id="PRU00175"/>
    </source>
</evidence>
<dbReference type="STRING" id="1016849.A0A0D1YG92"/>
<dbReference type="Proteomes" id="UP000053599">
    <property type="component" value="Unassembled WGS sequence"/>
</dbReference>
<name>A0A0D1YG92_9EURO</name>
<dbReference type="InterPro" id="IPR001841">
    <property type="entry name" value="Znf_RING"/>
</dbReference>
<evidence type="ECO:0000256" key="1">
    <source>
        <dbReference type="ARBA" id="ARBA00022723"/>
    </source>
</evidence>
<reference evidence="8 9" key="1">
    <citation type="submission" date="2015-01" db="EMBL/GenBank/DDBJ databases">
        <title>The Genome Sequence of Exophiala sideris CBS121828.</title>
        <authorList>
            <consortium name="The Broad Institute Genomics Platform"/>
            <person name="Cuomo C."/>
            <person name="de Hoog S."/>
            <person name="Gorbushina A."/>
            <person name="Stielow B."/>
            <person name="Teixiera M."/>
            <person name="Abouelleil A."/>
            <person name="Chapman S.B."/>
            <person name="Priest M."/>
            <person name="Young S.K."/>
            <person name="Wortman J."/>
            <person name="Nusbaum C."/>
            <person name="Birren B."/>
        </authorList>
    </citation>
    <scope>NUCLEOTIDE SEQUENCE [LARGE SCALE GENOMIC DNA]</scope>
    <source>
        <strain evidence="8 9">CBS 121828</strain>
    </source>
</reference>
<dbReference type="PANTHER" id="PTHR23327:SF51">
    <property type="entry name" value="TRANSCRIPTIONAL REGULATOR OF YEAST FORM ADHERENCE 3"/>
    <property type="match status" value="1"/>
</dbReference>
<feature type="domain" description="RING-type" evidence="6">
    <location>
        <begin position="345"/>
        <end position="384"/>
    </location>
</feature>
<keyword evidence="1" id="KW-0479">Metal-binding</keyword>
<evidence type="ECO:0000256" key="2">
    <source>
        <dbReference type="ARBA" id="ARBA00022771"/>
    </source>
</evidence>